<accession>L7JY92</accession>
<keyword evidence="2" id="KW-1185">Reference proteome</keyword>
<dbReference type="Proteomes" id="UP000011185">
    <property type="component" value="Unassembled WGS sequence"/>
</dbReference>
<protein>
    <submittedName>
        <fullName evidence="1">Uncharacterized protein</fullName>
    </submittedName>
</protein>
<gene>
    <name evidence="1" type="ORF">THOM_0724</name>
</gene>
<evidence type="ECO:0000313" key="2">
    <source>
        <dbReference type="Proteomes" id="UP000011185"/>
    </source>
</evidence>
<evidence type="ECO:0000313" key="1">
    <source>
        <dbReference type="EMBL" id="ELQ76275.1"/>
    </source>
</evidence>
<dbReference type="EMBL" id="JH993857">
    <property type="protein sequence ID" value="ELQ76275.1"/>
    <property type="molecule type" value="Genomic_DNA"/>
</dbReference>
<proteinExistence type="predicted"/>
<dbReference type="HOGENOM" id="CLU_2591472_0_0_1"/>
<dbReference type="AlphaFoldDB" id="L7JY92"/>
<sequence>MLDHLKLKAIQPEALHVDMDELRDKDLTHHNTLKTRLRNNKIAIILHSPHLYKHLSAKGICELKDQLEFVDESFEQEPAE</sequence>
<name>L7JY92_TRAHO</name>
<reference evidence="1 2" key="1">
    <citation type="journal article" date="2012" name="PLoS Pathog.">
        <title>The genome of the obligate intracellular parasite Trachipleistophora hominis: new insights into microsporidian genome dynamics and reductive evolution.</title>
        <authorList>
            <person name="Heinz E."/>
            <person name="Williams T.A."/>
            <person name="Nakjang S."/>
            <person name="Noel C.J."/>
            <person name="Swan D.C."/>
            <person name="Goldberg A.V."/>
            <person name="Harris S.R."/>
            <person name="Weinmaier T."/>
            <person name="Markert S."/>
            <person name="Becher D."/>
            <person name="Bernhardt J."/>
            <person name="Dagan T."/>
            <person name="Hacker C."/>
            <person name="Lucocq J.M."/>
            <person name="Schweder T."/>
            <person name="Rattei T."/>
            <person name="Hall N."/>
            <person name="Hirt R.P."/>
            <person name="Embley T.M."/>
        </authorList>
    </citation>
    <scope>NUCLEOTIDE SEQUENCE [LARGE SCALE GENOMIC DNA]</scope>
</reference>
<dbReference type="VEuPathDB" id="MicrosporidiaDB:THOM_0724"/>
<dbReference type="InParanoid" id="L7JY92"/>
<organism evidence="1 2">
    <name type="scientific">Trachipleistophora hominis</name>
    <name type="common">Microsporidian parasite</name>
    <dbReference type="NCBI Taxonomy" id="72359"/>
    <lineage>
        <taxon>Eukaryota</taxon>
        <taxon>Fungi</taxon>
        <taxon>Fungi incertae sedis</taxon>
        <taxon>Microsporidia</taxon>
        <taxon>Pleistophoridae</taxon>
        <taxon>Trachipleistophora</taxon>
    </lineage>
</organism>